<dbReference type="SMART" id="SM00729">
    <property type="entry name" value="Elp3"/>
    <property type="match status" value="1"/>
</dbReference>
<dbReference type="PANTHER" id="PTHR13932">
    <property type="entry name" value="COPROPORPHYRINIGEN III OXIDASE"/>
    <property type="match status" value="1"/>
</dbReference>
<dbReference type="InterPro" id="IPR010723">
    <property type="entry name" value="HemN_C"/>
</dbReference>
<dbReference type="SFLD" id="SFLDG01065">
    <property type="entry name" value="anaerobic_coproporphyrinogen-I"/>
    <property type="match status" value="1"/>
</dbReference>
<dbReference type="NCBIfam" id="TIGR00539">
    <property type="entry name" value="hemN_rel"/>
    <property type="match status" value="1"/>
</dbReference>
<dbReference type="GO" id="GO:0006779">
    <property type="term" value="P:porphyrin-containing compound biosynthetic process"/>
    <property type="evidence" value="ECO:0007669"/>
    <property type="project" value="InterPro"/>
</dbReference>
<dbReference type="Proteomes" id="UP000250572">
    <property type="component" value="Unassembled WGS sequence"/>
</dbReference>
<evidence type="ECO:0000256" key="9">
    <source>
        <dbReference type="ARBA" id="ARBA00033094"/>
    </source>
</evidence>
<evidence type="ECO:0000259" key="11">
    <source>
        <dbReference type="PROSITE" id="PS51918"/>
    </source>
</evidence>
<keyword evidence="13" id="KW-1185">Reference proteome</keyword>
<dbReference type="InterPro" id="IPR058240">
    <property type="entry name" value="rSAM_sf"/>
</dbReference>
<dbReference type="InterPro" id="IPR007197">
    <property type="entry name" value="rSAM"/>
</dbReference>
<protein>
    <recommendedName>
        <fullName evidence="2">Radical S-adenosyl methionine domain-containing protein 1, mitochondrial</fullName>
    </recommendedName>
    <alternativeName>
        <fullName evidence="9">Putative heme chaperone</fullName>
    </alternativeName>
</protein>
<organism evidence="12 13">
    <name type="scientific">Gambusia affinis</name>
    <name type="common">Western mosquitofish</name>
    <name type="synonym">Heterandria affinis</name>
    <dbReference type="NCBI Taxonomy" id="33528"/>
    <lineage>
        <taxon>Eukaryota</taxon>
        <taxon>Metazoa</taxon>
        <taxon>Chordata</taxon>
        <taxon>Craniata</taxon>
        <taxon>Vertebrata</taxon>
        <taxon>Euteleostomi</taxon>
        <taxon>Actinopterygii</taxon>
        <taxon>Neopterygii</taxon>
        <taxon>Teleostei</taxon>
        <taxon>Neoteleostei</taxon>
        <taxon>Acanthomorphata</taxon>
        <taxon>Ovalentaria</taxon>
        <taxon>Atherinomorphae</taxon>
        <taxon>Cyprinodontiformes</taxon>
        <taxon>Poeciliidae</taxon>
        <taxon>Poeciliinae</taxon>
        <taxon>Gambusia</taxon>
    </lineage>
</organism>
<proteinExistence type="inferred from homology"/>
<evidence type="ECO:0000256" key="5">
    <source>
        <dbReference type="ARBA" id="ARBA00022723"/>
    </source>
</evidence>
<dbReference type="CDD" id="cd01335">
    <property type="entry name" value="Radical_SAM"/>
    <property type="match status" value="1"/>
</dbReference>
<dbReference type="SFLD" id="SFLDF00562">
    <property type="entry name" value="HemN-like__clustered_with_heat"/>
    <property type="match status" value="1"/>
</dbReference>
<keyword evidence="7" id="KW-0411">Iron-sulfur</keyword>
<dbReference type="SUPFAM" id="SSF102114">
    <property type="entry name" value="Radical SAM enzymes"/>
    <property type="match status" value="1"/>
</dbReference>
<evidence type="ECO:0000256" key="6">
    <source>
        <dbReference type="ARBA" id="ARBA00023004"/>
    </source>
</evidence>
<gene>
    <name evidence="12" type="ORF">CCH79_00008339</name>
</gene>
<dbReference type="Pfam" id="PF06969">
    <property type="entry name" value="HemN_C"/>
    <property type="match status" value="1"/>
</dbReference>
<evidence type="ECO:0000256" key="1">
    <source>
        <dbReference type="ARBA" id="ARBA00006100"/>
    </source>
</evidence>
<dbReference type="SFLD" id="SFLDF00288">
    <property type="entry name" value="HemN-like__clustered_with_nucl"/>
    <property type="match status" value="1"/>
</dbReference>
<dbReference type="InterPro" id="IPR004559">
    <property type="entry name" value="HemW-like"/>
</dbReference>
<keyword evidence="6" id="KW-0408">Iron</keyword>
<evidence type="ECO:0000256" key="7">
    <source>
        <dbReference type="ARBA" id="ARBA00023014"/>
    </source>
</evidence>
<dbReference type="SFLD" id="SFLDS00029">
    <property type="entry name" value="Radical_SAM"/>
    <property type="match status" value="1"/>
</dbReference>
<accession>A0A315V567</accession>
<dbReference type="Gene3D" id="3.20.20.70">
    <property type="entry name" value="Aldolase class I"/>
    <property type="match status" value="1"/>
</dbReference>
<sequence length="998" mass="111162">MENTVRPRAACMSLGRAMTLHRGMAQTTAPPTQPTMDKIRPINCMPVVAMMEERPMLSGFQGALQRIALFDTQMWVLSYAWPGEWIISEKHEGTQTMPGNALRVQHSQQKHIRAVKLSVRGRVNCSRGTISSQYPGQDRTGLEMRLPSRDASLSLCGVEGHTAFGIIQKHCHSSRPLLKSHKGDRRGVGNILASTLQAQSPETIGRANSELALPVYGLSGNTQVPLNLVTNLHLPVAPPTTEAFLGQYIGHTVKACGMIRNLLKLMSDIALLVTPTQGSVSMLTLDQSFIDNSFMSFLHSTHQGREDLLTLTYLTQVCSAMSVIKENGQVFVGNGKHEQALTPPLMRSSIQISFIGKENHAVFQAVCSKASFQQPRSFHVIGGDFLNVKGNKKGMGTRMRTYMFRKASCGFSPGLRRFSDLKVTEHVPESPASPRLTEQASLYVHWPYCLRRCTYCNFNKYIPKENNEDIMAKCLQRETETLLQLSQVSWYVHSFNITSVFFGGGTPSLTHPSTIAKILETVSKQVNLSDEAEVTLEVNPTPVGMSKLKDYHRVGVNRFSIGFQSLQDKDLEGLGRDHNSLDALQTLAEARKLCPGGVSVDIMFGRPNQTTELWSRELSEMLRVCDDHVSLYQLTLERGTQLFKQVQSGQVTMPTEEITAEMYQSARTTLQQHGFQQYEVSNFAKNNSESRHNLSYWTGKQYVGVGPGAHGRFVPLAEGGVTREARTQTLEPNVWIREVQQRGHGTRRRIQLGHLELLEEVLVMGMRMTKGINHKHWQLFSPELSLLEIFGGSLDVQELLQKGLLILDDRGLRCSWDGLALLDSMLPVLLHQPQVAGEARAARKGVHGGTGCAESPGVPPHPDAPFAHAQRLVGQHGYELMPRRADLVGQTAESCESLEDSLQSGACFSGGFEERRILAQDVHHLGVAENSLCVQVYFVGTHHDWHIRWVVGLLEFCLCGFNFVEQLTDFIQRLSVIQAEDQEKNITCKDKENDYNSV</sequence>
<keyword evidence="8" id="KW-0143">Chaperone</keyword>
<comment type="caution">
    <text evidence="12">The sequence shown here is derived from an EMBL/GenBank/DDBJ whole genome shotgun (WGS) entry which is preliminary data.</text>
</comment>
<reference evidence="12 13" key="1">
    <citation type="journal article" date="2018" name="G3 (Bethesda)">
        <title>A High-Quality Reference Genome for the Invasive Mosquitofish Gambusia affinis Using a Chicago Library.</title>
        <authorList>
            <person name="Hoffberg S.L."/>
            <person name="Troendle N.J."/>
            <person name="Glenn T.C."/>
            <person name="Mahmud O."/>
            <person name="Louha S."/>
            <person name="Chalopin D."/>
            <person name="Bennetzen J.L."/>
            <person name="Mauricio R."/>
        </authorList>
    </citation>
    <scope>NUCLEOTIDE SEQUENCE [LARGE SCALE GENOMIC DNA]</scope>
    <source>
        <strain evidence="12">NE01/NJP1002.9</strain>
        <tissue evidence="12">Muscle</tissue>
    </source>
</reference>
<dbReference type="PANTHER" id="PTHR13932:SF5">
    <property type="entry name" value="RADICAL S-ADENOSYL METHIONINE DOMAIN-CONTAINING PROTEIN 1, MITOCHONDRIAL"/>
    <property type="match status" value="1"/>
</dbReference>
<comment type="similarity">
    <text evidence="1">Belongs to the anaerobic coproporphyrinogen-III oxidase family. HemW subfamily.</text>
</comment>
<evidence type="ECO:0000256" key="3">
    <source>
        <dbReference type="ARBA" id="ARBA00022617"/>
    </source>
</evidence>
<evidence type="ECO:0000313" key="12">
    <source>
        <dbReference type="EMBL" id="PWA17780.1"/>
    </source>
</evidence>
<feature type="domain" description="Radical SAM core" evidence="11">
    <location>
        <begin position="432"/>
        <end position="676"/>
    </location>
</feature>
<dbReference type="GO" id="GO:0046872">
    <property type="term" value="F:metal ion binding"/>
    <property type="evidence" value="ECO:0007669"/>
    <property type="project" value="UniProtKB-KW"/>
</dbReference>
<name>A0A315V567_GAMAF</name>
<dbReference type="AlphaFoldDB" id="A0A315V567"/>
<evidence type="ECO:0000256" key="8">
    <source>
        <dbReference type="ARBA" id="ARBA00023186"/>
    </source>
</evidence>
<dbReference type="GO" id="GO:0004109">
    <property type="term" value="F:coproporphyrinogen oxidase activity"/>
    <property type="evidence" value="ECO:0007669"/>
    <property type="project" value="InterPro"/>
</dbReference>
<comment type="function">
    <text evidence="10">May be a heme chaperone, appears to bind heme. Homologous bacterial proteins do not have oxygen-independent coproporphyrinogen-III oxidase activity. Binds 1 [4Fe-4S] cluster. The cluster is coordinated with 3 cysteines and an exchangeable S-adenosyl-L-methionine.</text>
</comment>
<evidence type="ECO:0000256" key="10">
    <source>
        <dbReference type="ARBA" id="ARBA00045130"/>
    </source>
</evidence>
<dbReference type="STRING" id="33528.ENSGAFP00000005282"/>
<keyword evidence="3" id="KW-0349">Heme</keyword>
<dbReference type="InterPro" id="IPR034505">
    <property type="entry name" value="Coproporphyrinogen-III_oxidase"/>
</dbReference>
<dbReference type="Pfam" id="PF04055">
    <property type="entry name" value="Radical_SAM"/>
    <property type="match status" value="1"/>
</dbReference>
<evidence type="ECO:0000256" key="2">
    <source>
        <dbReference type="ARBA" id="ARBA00014678"/>
    </source>
</evidence>
<dbReference type="GO" id="GO:0005739">
    <property type="term" value="C:mitochondrion"/>
    <property type="evidence" value="ECO:0007669"/>
    <property type="project" value="TreeGrafter"/>
</dbReference>
<dbReference type="EMBL" id="NHOQ01002357">
    <property type="protein sequence ID" value="PWA17780.1"/>
    <property type="molecule type" value="Genomic_DNA"/>
</dbReference>
<dbReference type="PROSITE" id="PS51918">
    <property type="entry name" value="RADICAL_SAM"/>
    <property type="match status" value="1"/>
</dbReference>
<evidence type="ECO:0000256" key="4">
    <source>
        <dbReference type="ARBA" id="ARBA00022691"/>
    </source>
</evidence>
<dbReference type="InterPro" id="IPR006638">
    <property type="entry name" value="Elp3/MiaA/NifB-like_rSAM"/>
</dbReference>
<keyword evidence="4" id="KW-0949">S-adenosyl-L-methionine</keyword>
<keyword evidence="5" id="KW-0479">Metal-binding</keyword>
<dbReference type="GO" id="GO:0051539">
    <property type="term" value="F:4 iron, 4 sulfur cluster binding"/>
    <property type="evidence" value="ECO:0007669"/>
    <property type="project" value="InterPro"/>
</dbReference>
<evidence type="ECO:0000313" key="13">
    <source>
        <dbReference type="Proteomes" id="UP000250572"/>
    </source>
</evidence>
<dbReference type="InterPro" id="IPR013785">
    <property type="entry name" value="Aldolase_TIM"/>
</dbReference>